<dbReference type="InterPro" id="IPR006620">
    <property type="entry name" value="Pro_4_hyd_alph"/>
</dbReference>
<dbReference type="SMART" id="SM00702">
    <property type="entry name" value="P4Hc"/>
    <property type="match status" value="1"/>
</dbReference>
<dbReference type="AlphaFoldDB" id="A0A1B1AI80"/>
<keyword evidence="3" id="KW-0560">Oxidoreductase</keyword>
<gene>
    <name evidence="5" type="ORF">ATE48_10020</name>
</gene>
<evidence type="ECO:0000313" key="6">
    <source>
        <dbReference type="Proteomes" id="UP000092498"/>
    </source>
</evidence>
<evidence type="ECO:0000256" key="3">
    <source>
        <dbReference type="ARBA" id="ARBA00023002"/>
    </source>
</evidence>
<dbReference type="GO" id="GO:0031418">
    <property type="term" value="F:L-ascorbic acid binding"/>
    <property type="evidence" value="ECO:0007669"/>
    <property type="project" value="InterPro"/>
</dbReference>
<dbReference type="KEGG" id="cbot:ATE48_10020"/>
<proteinExistence type="predicted"/>
<dbReference type="RefSeq" id="WP_066770889.1">
    <property type="nucleotide sequence ID" value="NZ_CP013244.1"/>
</dbReference>
<comment type="cofactor">
    <cofactor evidence="1">
        <name>L-ascorbate</name>
        <dbReference type="ChEBI" id="CHEBI:38290"/>
    </cofactor>
</comment>
<evidence type="ECO:0000259" key="4">
    <source>
        <dbReference type="SMART" id="SM00702"/>
    </source>
</evidence>
<reference evidence="5 6" key="1">
    <citation type="submission" date="2015-11" db="EMBL/GenBank/DDBJ databases">
        <title>Whole-Genome Sequence of Candidatus Oderbacter manganicum from the National Park Lower Oder Valley, Germany.</title>
        <authorList>
            <person name="Braun B."/>
            <person name="Liere K."/>
            <person name="Szewzyk U."/>
        </authorList>
    </citation>
    <scope>NUCLEOTIDE SEQUENCE [LARGE SCALE GENOMIC DNA]</scope>
    <source>
        <strain evidence="5 6">OTSz_A_272</strain>
    </source>
</reference>
<dbReference type="InterPro" id="IPR039558">
    <property type="entry name" value="TPA1/OFD1_N"/>
</dbReference>
<evidence type="ECO:0000313" key="5">
    <source>
        <dbReference type="EMBL" id="ANP46230.1"/>
    </source>
</evidence>
<dbReference type="STRING" id="1759059.ATE48_10020"/>
<protein>
    <recommendedName>
        <fullName evidence="4">Prolyl 4-hydroxylase alpha subunit domain-containing protein</fullName>
    </recommendedName>
</protein>
<dbReference type="Gene3D" id="2.60.120.620">
    <property type="entry name" value="q2cbj1_9rhob like domain"/>
    <property type="match status" value="1"/>
</dbReference>
<feature type="domain" description="Prolyl 4-hydroxylase alpha subunit" evidence="4">
    <location>
        <begin position="22"/>
        <end position="236"/>
    </location>
</feature>
<sequence>MIQLRLNPNIDPAPYAKAYAADKAVQISNLFEEETANALERVLLNLPWRLICQNEYRETITITQETLAGMSVEARRKLEDGIRQRAAENFGYTYYTYPMIEAALRGWDPGHPIHALTQFLNSAEFIAFAKEIISEPRITKIDAHASNYQRGHYLTRHVDDGAKKERRAAYTIGFSRNWQPDWGGLLLFLDKKQDVEAGFLPRFNTLTVFDGLRLHSVTSISTFTPSPRLSIAGWFRDDPITR</sequence>
<dbReference type="Pfam" id="PF13661">
    <property type="entry name" value="2OG-FeII_Oxy_4"/>
    <property type="match status" value="1"/>
</dbReference>
<dbReference type="InterPro" id="IPR051842">
    <property type="entry name" value="uS12_prolyl_hydroxylase"/>
</dbReference>
<evidence type="ECO:0000256" key="2">
    <source>
        <dbReference type="ARBA" id="ARBA00022964"/>
    </source>
</evidence>
<organism evidence="5 6">
    <name type="scientific">Candidatus Viadribacter manganicus</name>
    <dbReference type="NCBI Taxonomy" id="1759059"/>
    <lineage>
        <taxon>Bacteria</taxon>
        <taxon>Pseudomonadati</taxon>
        <taxon>Pseudomonadota</taxon>
        <taxon>Alphaproteobacteria</taxon>
        <taxon>Hyphomonadales</taxon>
        <taxon>Hyphomonadaceae</taxon>
        <taxon>Candidatus Viadribacter</taxon>
    </lineage>
</organism>
<dbReference type="GO" id="GO:0005737">
    <property type="term" value="C:cytoplasm"/>
    <property type="evidence" value="ECO:0007669"/>
    <property type="project" value="TreeGrafter"/>
</dbReference>
<evidence type="ECO:0000256" key="1">
    <source>
        <dbReference type="ARBA" id="ARBA00001961"/>
    </source>
</evidence>
<dbReference type="GO" id="GO:0031543">
    <property type="term" value="F:peptidyl-proline dioxygenase activity"/>
    <property type="evidence" value="ECO:0007669"/>
    <property type="project" value="TreeGrafter"/>
</dbReference>
<dbReference type="PANTHER" id="PTHR12117:SF0">
    <property type="entry name" value="PROLYL 3-HYDROXYLASE OGFOD1"/>
    <property type="match status" value="1"/>
</dbReference>
<keyword evidence="6" id="KW-1185">Reference proteome</keyword>
<dbReference type="OrthoDB" id="9783171at2"/>
<dbReference type="InParanoid" id="A0A1B1AI80"/>
<keyword evidence="2" id="KW-0223">Dioxygenase</keyword>
<dbReference type="Proteomes" id="UP000092498">
    <property type="component" value="Chromosome"/>
</dbReference>
<dbReference type="GO" id="GO:0006449">
    <property type="term" value="P:regulation of translational termination"/>
    <property type="evidence" value="ECO:0007669"/>
    <property type="project" value="TreeGrafter"/>
</dbReference>
<name>A0A1B1AI80_9PROT</name>
<accession>A0A1B1AI80</accession>
<dbReference type="GO" id="GO:0005506">
    <property type="term" value="F:iron ion binding"/>
    <property type="evidence" value="ECO:0007669"/>
    <property type="project" value="InterPro"/>
</dbReference>
<dbReference type="EMBL" id="CP013244">
    <property type="protein sequence ID" value="ANP46230.1"/>
    <property type="molecule type" value="Genomic_DNA"/>
</dbReference>
<dbReference type="PANTHER" id="PTHR12117">
    <property type="entry name" value="HISTONE ACETYLTRANSFERASE COMPLEX"/>
    <property type="match status" value="1"/>
</dbReference>